<gene>
    <name evidence="2" type="ORF">OdinLCB4_007370</name>
</gene>
<dbReference type="Pfam" id="PF03259">
    <property type="entry name" value="Robl_LC7"/>
    <property type="match status" value="1"/>
</dbReference>
<reference evidence="2" key="2">
    <citation type="journal article" date="2022" name="Nat. Microbiol.">
        <title>A closed Candidatus Odinarchaeum chromosome exposes Asgard archaeal viruses.</title>
        <authorList>
            <person name="Tamarit D."/>
            <person name="Caceres E.F."/>
            <person name="Krupovic M."/>
            <person name="Nijland R."/>
            <person name="Eme L."/>
            <person name="Robinson N.P."/>
            <person name="Ettema T.J.G."/>
        </authorList>
    </citation>
    <scope>NUCLEOTIDE SEQUENCE</scope>
    <source>
        <strain evidence="2">LCB_4</strain>
    </source>
</reference>
<evidence type="ECO:0000259" key="1">
    <source>
        <dbReference type="SMART" id="SM00960"/>
    </source>
</evidence>
<evidence type="ECO:0000313" key="3">
    <source>
        <dbReference type="Proteomes" id="UP000186851"/>
    </source>
</evidence>
<dbReference type="SUPFAM" id="SSF103196">
    <property type="entry name" value="Roadblock/LC7 domain"/>
    <property type="match status" value="1"/>
</dbReference>
<protein>
    <submittedName>
        <fullName evidence="2">Roadblock/LC7 domain-containing protein</fullName>
    </submittedName>
</protein>
<dbReference type="KEGG" id="oyw:OdinLCB4_007370"/>
<evidence type="ECO:0000313" key="2">
    <source>
        <dbReference type="EMBL" id="WEU40278.1"/>
    </source>
</evidence>
<dbReference type="SMART" id="SM00960">
    <property type="entry name" value="Robl_LC7"/>
    <property type="match status" value="1"/>
</dbReference>
<proteinExistence type="predicted"/>
<reference evidence="2" key="1">
    <citation type="journal article" date="2017" name="Nature">
        <title>Asgard archaea illuminate the origin of eukaryotic cellular complexity.</title>
        <authorList>
            <person name="Zaremba-Niedzwiedzka K."/>
            <person name="Caceres E.F."/>
            <person name="Saw J.H."/>
            <person name="Backstrom D."/>
            <person name="Juzokaite L."/>
            <person name="Vancaester E."/>
            <person name="Seitz K.W."/>
            <person name="Anantharaman K."/>
            <person name="Starnawski P."/>
            <person name="Kjeldsen K.U."/>
            <person name="Scott M.B."/>
            <person name="Nunoura T."/>
            <person name="Banfield J.F."/>
            <person name="Schramm A."/>
            <person name="Baker B.J."/>
            <person name="Spang A."/>
            <person name="Ettema T.J.G."/>
        </authorList>
    </citation>
    <scope>NUCLEOTIDE SEQUENCE</scope>
    <source>
        <strain evidence="2">LCB_4</strain>
    </source>
</reference>
<dbReference type="Gene3D" id="3.30.450.30">
    <property type="entry name" value="Dynein light chain 2a, cytoplasmic"/>
    <property type="match status" value="1"/>
</dbReference>
<feature type="domain" description="Roadblock/LAMTOR2" evidence="1">
    <location>
        <begin position="9"/>
        <end position="102"/>
    </location>
</feature>
<dbReference type="InterPro" id="IPR004942">
    <property type="entry name" value="Roadblock/LAMTOR2_dom"/>
</dbReference>
<organism evidence="2 3">
    <name type="scientific">Odinarchaeota yellowstonii (strain LCB_4)</name>
    <dbReference type="NCBI Taxonomy" id="1841599"/>
    <lineage>
        <taxon>Archaea</taxon>
        <taxon>Promethearchaeati</taxon>
        <taxon>Candidatus Odinarchaeota</taxon>
        <taxon>Candidatus Odinarchaeia</taxon>
        <taxon>Candidatus Odinarchaeales</taxon>
        <taxon>Candidatus Odinarchaeaceae</taxon>
        <taxon>Candidatus Odinarchaeum</taxon>
    </lineage>
</organism>
<accession>A0AAF0D281</accession>
<name>A0AAF0D281_ODILC</name>
<dbReference type="EMBL" id="CP091871">
    <property type="protein sequence ID" value="WEU40278.1"/>
    <property type="molecule type" value="Genomic_DNA"/>
</dbReference>
<dbReference type="AlphaFoldDB" id="A0AAF0D281"/>
<dbReference type="Proteomes" id="UP000186851">
    <property type="component" value="Chromosome"/>
</dbReference>
<sequence>MLKYTAKDLENALTELNKTGKFKASVITAENGFLIASAMETNADEDYIAAAGPSVHSLVQQTLNTIKLGKTKDIVIRAENGYLVIKTLTTKNSGDYILAIITKTGASWMDEEVLNAINKIKEILETLGCA</sequence>